<dbReference type="InterPro" id="IPR027417">
    <property type="entry name" value="P-loop_NTPase"/>
</dbReference>
<protein>
    <submittedName>
        <fullName evidence="3">Uncharacterized protein</fullName>
    </submittedName>
</protein>
<name>W4V4Y4_9FIRM</name>
<evidence type="ECO:0000256" key="1">
    <source>
        <dbReference type="ARBA" id="ARBA00022741"/>
    </source>
</evidence>
<organism evidence="3 4">
    <name type="scientific">Acetivibrio straminisolvens JCM 21531</name>
    <dbReference type="NCBI Taxonomy" id="1294263"/>
    <lineage>
        <taxon>Bacteria</taxon>
        <taxon>Bacillati</taxon>
        <taxon>Bacillota</taxon>
        <taxon>Clostridia</taxon>
        <taxon>Eubacteriales</taxon>
        <taxon>Oscillospiraceae</taxon>
        <taxon>Acetivibrio</taxon>
    </lineage>
</organism>
<dbReference type="Proteomes" id="UP000019109">
    <property type="component" value="Unassembled WGS sequence"/>
</dbReference>
<evidence type="ECO:0000313" key="3">
    <source>
        <dbReference type="EMBL" id="GAE87868.1"/>
    </source>
</evidence>
<dbReference type="InterPro" id="IPR052381">
    <property type="entry name" value="AAA_domain_protein"/>
</dbReference>
<comment type="caution">
    <text evidence="3">The sequence shown here is derived from an EMBL/GenBank/DDBJ whole genome shotgun (WGS) entry which is preliminary data.</text>
</comment>
<dbReference type="SUPFAM" id="SSF52540">
    <property type="entry name" value="P-loop containing nucleoside triphosphate hydrolases"/>
    <property type="match status" value="1"/>
</dbReference>
<evidence type="ECO:0000313" key="4">
    <source>
        <dbReference type="Proteomes" id="UP000019109"/>
    </source>
</evidence>
<sequence>MSTLSQCRELLKRYSTARIPFIAINTIERGRTLELLKDVSDSLSLTFYVHTLSKGTYELGTGKVVNEDKAVYGAIDFMSEQMKRRQYLTFVLTETPDLSTDNSDSRQMLDLVTLAEESGGVVIVLTNNPVWNQLQRLGMVIKLDSPDEDEMYEIIKEYIDDYRNEITIEWDNNDIREAAAALAGVTRIEAQNVIAALIANKKITKEDLAEVRSSKDRLFHNISGLERIEVDPGVSDVGGLMGCVSGLMKKDSYLHLKSVMRCVPGDCFRLEAFCLLVFPGAENRYPRNQLLQNGSSRCIGLILPLYREAMSVNPSNS</sequence>
<proteinExistence type="predicted"/>
<dbReference type="PANTHER" id="PTHR42960:SF1">
    <property type="entry name" value="YCF46 PROTEIN"/>
    <property type="match status" value="1"/>
</dbReference>
<reference evidence="3" key="1">
    <citation type="journal article" date="2014" name="Genome Announc.">
        <title>Draft Genome Sequence of Clostridium straminisolvens Strain JCM 21531T, Isolated from a Cellulose-Degrading Bacterial Community.</title>
        <authorList>
            <person name="Yuki M."/>
            <person name="Oshima K."/>
            <person name="Suda W."/>
            <person name="Sakamoto M."/>
            <person name="Kitamura K."/>
            <person name="Iida T."/>
            <person name="Hattori M."/>
            <person name="Ohkuma M."/>
        </authorList>
    </citation>
    <scope>NUCLEOTIDE SEQUENCE [LARGE SCALE GENOMIC DNA]</scope>
    <source>
        <strain evidence="3">JCM 21531</strain>
    </source>
</reference>
<keyword evidence="1" id="KW-0547">Nucleotide-binding</keyword>
<evidence type="ECO:0000256" key="2">
    <source>
        <dbReference type="ARBA" id="ARBA00022840"/>
    </source>
</evidence>
<accession>W4V4Y4</accession>
<dbReference type="PANTHER" id="PTHR42960">
    <property type="entry name" value="YCF46 PROTEIN"/>
    <property type="match status" value="1"/>
</dbReference>
<keyword evidence="2" id="KW-0067">ATP-binding</keyword>
<gene>
    <name evidence="3" type="ORF">JCM21531_1272</name>
</gene>
<dbReference type="EMBL" id="BAVR01000011">
    <property type="protein sequence ID" value="GAE87868.1"/>
    <property type="molecule type" value="Genomic_DNA"/>
</dbReference>
<dbReference type="AlphaFoldDB" id="W4V4Y4"/>
<dbReference type="STRING" id="1294263.JCM21531_1272"/>
<dbReference type="GO" id="GO:0005524">
    <property type="term" value="F:ATP binding"/>
    <property type="evidence" value="ECO:0007669"/>
    <property type="project" value="UniProtKB-KW"/>
</dbReference>
<dbReference type="RefSeq" id="WP_243467215.1">
    <property type="nucleotide sequence ID" value="NZ_BAVR01000011.1"/>
</dbReference>
<keyword evidence="4" id="KW-1185">Reference proteome</keyword>